<accession>A0A183L198</accession>
<name>A0A183L198_9TREM</name>
<protein>
    <submittedName>
        <fullName evidence="3">Four helix bundle protein</fullName>
    </submittedName>
</protein>
<dbReference type="Proteomes" id="UP000279833">
    <property type="component" value="Unassembled WGS sequence"/>
</dbReference>
<evidence type="ECO:0000313" key="3">
    <source>
        <dbReference type="WBParaSite" id="SCUD_0002110001-mRNA-1"/>
    </source>
</evidence>
<evidence type="ECO:0000313" key="1">
    <source>
        <dbReference type="EMBL" id="VDP74324.1"/>
    </source>
</evidence>
<evidence type="ECO:0000313" key="2">
    <source>
        <dbReference type="Proteomes" id="UP000279833"/>
    </source>
</evidence>
<gene>
    <name evidence="1" type="ORF">SCUD_LOCUS21097</name>
</gene>
<dbReference type="WBParaSite" id="SCUD_0002110001-mRNA-1">
    <property type="protein sequence ID" value="SCUD_0002110001-mRNA-1"/>
    <property type="gene ID" value="SCUD_0002110001"/>
</dbReference>
<dbReference type="EMBL" id="UZAK01045772">
    <property type="protein sequence ID" value="VDP74324.1"/>
    <property type="molecule type" value="Genomic_DNA"/>
</dbReference>
<dbReference type="AlphaFoldDB" id="A0A183L198"/>
<reference evidence="3" key="1">
    <citation type="submission" date="2016-06" db="UniProtKB">
        <authorList>
            <consortium name="WormBaseParasite"/>
        </authorList>
    </citation>
    <scope>IDENTIFICATION</scope>
</reference>
<sequence length="84" mass="9478">MKTSTSEGIHRIQWAARIHLDDTDFADELALLSHTRERMQMKISRVSAASASVGLNIHKGKRKILKCNMENTNPVTLWKSSEEG</sequence>
<keyword evidence="2" id="KW-1185">Reference proteome</keyword>
<reference evidence="1 2" key="2">
    <citation type="submission" date="2018-11" db="EMBL/GenBank/DDBJ databases">
        <authorList>
            <consortium name="Pathogen Informatics"/>
        </authorList>
    </citation>
    <scope>NUCLEOTIDE SEQUENCE [LARGE SCALE GENOMIC DNA]</scope>
    <source>
        <strain evidence="1">Dakar</strain>
        <strain evidence="2">Dakar, Senegal</strain>
    </source>
</reference>
<proteinExistence type="predicted"/>
<organism evidence="3">
    <name type="scientific">Schistosoma curassoni</name>
    <dbReference type="NCBI Taxonomy" id="6186"/>
    <lineage>
        <taxon>Eukaryota</taxon>
        <taxon>Metazoa</taxon>
        <taxon>Spiralia</taxon>
        <taxon>Lophotrochozoa</taxon>
        <taxon>Platyhelminthes</taxon>
        <taxon>Trematoda</taxon>
        <taxon>Digenea</taxon>
        <taxon>Strigeidida</taxon>
        <taxon>Schistosomatoidea</taxon>
        <taxon>Schistosomatidae</taxon>
        <taxon>Schistosoma</taxon>
    </lineage>
</organism>